<accession>A0AAW1NH99</accession>
<comment type="caution">
    <text evidence="3">The sequence shown here is derived from an EMBL/GenBank/DDBJ whole genome shotgun (WGS) entry which is preliminary data.</text>
</comment>
<evidence type="ECO:0000256" key="1">
    <source>
        <dbReference type="PROSITE-ProRule" id="PRU00047"/>
    </source>
</evidence>
<dbReference type="EMBL" id="JBDFQZ010000001">
    <property type="protein sequence ID" value="KAK9756245.1"/>
    <property type="molecule type" value="Genomic_DNA"/>
</dbReference>
<keyword evidence="4" id="KW-1185">Reference proteome</keyword>
<dbReference type="GO" id="GO:0003676">
    <property type="term" value="F:nucleic acid binding"/>
    <property type="evidence" value="ECO:0007669"/>
    <property type="project" value="InterPro"/>
</dbReference>
<dbReference type="InterPro" id="IPR036875">
    <property type="entry name" value="Znf_CCHC_sf"/>
</dbReference>
<evidence type="ECO:0000259" key="2">
    <source>
        <dbReference type="PROSITE" id="PS50158"/>
    </source>
</evidence>
<gene>
    <name evidence="3" type="ORF">RND81_01G083900</name>
</gene>
<dbReference type="PROSITE" id="PS50158">
    <property type="entry name" value="ZF_CCHC"/>
    <property type="match status" value="1"/>
</dbReference>
<dbReference type="SUPFAM" id="SSF57756">
    <property type="entry name" value="Retrovirus zinc finger-like domains"/>
    <property type="match status" value="1"/>
</dbReference>
<dbReference type="PANTHER" id="PTHR35046">
    <property type="entry name" value="ZINC KNUCKLE (CCHC-TYPE) FAMILY PROTEIN"/>
    <property type="match status" value="1"/>
</dbReference>
<protein>
    <recommendedName>
        <fullName evidence="2">CCHC-type domain-containing protein</fullName>
    </recommendedName>
</protein>
<name>A0AAW1NH99_SAPOF</name>
<keyword evidence="1" id="KW-0863">Zinc-finger</keyword>
<dbReference type="InterPro" id="IPR005162">
    <property type="entry name" value="Retrotrans_gag_dom"/>
</dbReference>
<organism evidence="3 4">
    <name type="scientific">Saponaria officinalis</name>
    <name type="common">Common soapwort</name>
    <name type="synonym">Lychnis saponaria</name>
    <dbReference type="NCBI Taxonomy" id="3572"/>
    <lineage>
        <taxon>Eukaryota</taxon>
        <taxon>Viridiplantae</taxon>
        <taxon>Streptophyta</taxon>
        <taxon>Embryophyta</taxon>
        <taxon>Tracheophyta</taxon>
        <taxon>Spermatophyta</taxon>
        <taxon>Magnoliopsida</taxon>
        <taxon>eudicotyledons</taxon>
        <taxon>Gunneridae</taxon>
        <taxon>Pentapetalae</taxon>
        <taxon>Caryophyllales</taxon>
        <taxon>Caryophyllaceae</taxon>
        <taxon>Caryophylleae</taxon>
        <taxon>Saponaria</taxon>
    </lineage>
</organism>
<sequence>MDFNNADFLNAFRDALHNLGEYDPRWRPRRGEHDPPRQVDEFKVTELPEFVGGTDPEAYLEWERKIDRMFDFKDLDDEKRCKYAIFKLSRGASLWFEGVKSQRARAGKAKITSWETLKRKFRKRYIPTTHRLTLYRKIADLVQGKLSVNEYIEEFENLALMGEIEESEEQKMSRFLRGLNRNIANFVELYPYANFDTLCGLCLKHETQSKARSSSWFKAESSSKSLVPSVSTFTTPKTVSVPTPAPNPKPTAAPREVSLAKVRCFKCQGFGHYQNACPNKPKSVPSNFEQRDQIFHTKCQVGDKWCSVIVDGGSCTNVASSEMVTKLGLTTTAHPRPYALHWLDDGSKVRVSRQVRVGLTMGSYSDEIVCDVIPMDACHVLLGRPWQFDRDVVHRGRRNEYELRDKGRRIVLKPMSPQAIRAMRTSRWKKPNLSVFASEREIERLEVRDQVGDIRDE</sequence>
<dbReference type="Gene3D" id="4.10.60.10">
    <property type="entry name" value="Zinc finger, CCHC-type"/>
    <property type="match status" value="1"/>
</dbReference>
<dbReference type="AlphaFoldDB" id="A0AAW1NH99"/>
<keyword evidence="1" id="KW-0479">Metal-binding</keyword>
<dbReference type="CDD" id="cd00303">
    <property type="entry name" value="retropepsin_like"/>
    <property type="match status" value="1"/>
</dbReference>
<reference evidence="3" key="1">
    <citation type="submission" date="2024-03" db="EMBL/GenBank/DDBJ databases">
        <title>WGS assembly of Saponaria officinalis var. Norfolk2.</title>
        <authorList>
            <person name="Jenkins J."/>
            <person name="Shu S."/>
            <person name="Grimwood J."/>
            <person name="Barry K."/>
            <person name="Goodstein D."/>
            <person name="Schmutz J."/>
            <person name="Leebens-Mack J."/>
            <person name="Osbourn A."/>
        </authorList>
    </citation>
    <scope>NUCLEOTIDE SEQUENCE [LARGE SCALE GENOMIC DNA]</scope>
    <source>
        <strain evidence="3">JIC</strain>
    </source>
</reference>
<evidence type="ECO:0000313" key="4">
    <source>
        <dbReference type="Proteomes" id="UP001443914"/>
    </source>
</evidence>
<evidence type="ECO:0000313" key="3">
    <source>
        <dbReference type="EMBL" id="KAK9756245.1"/>
    </source>
</evidence>
<dbReference type="GO" id="GO:0008270">
    <property type="term" value="F:zinc ion binding"/>
    <property type="evidence" value="ECO:0007669"/>
    <property type="project" value="UniProtKB-KW"/>
</dbReference>
<dbReference type="PANTHER" id="PTHR35046:SF26">
    <property type="entry name" value="RNA-DIRECTED DNA POLYMERASE"/>
    <property type="match status" value="1"/>
</dbReference>
<dbReference type="Pfam" id="PF03732">
    <property type="entry name" value="Retrotrans_gag"/>
    <property type="match status" value="1"/>
</dbReference>
<proteinExistence type="predicted"/>
<dbReference type="InterPro" id="IPR021109">
    <property type="entry name" value="Peptidase_aspartic_dom_sf"/>
</dbReference>
<dbReference type="Gene3D" id="2.40.70.10">
    <property type="entry name" value="Acid Proteases"/>
    <property type="match status" value="1"/>
</dbReference>
<keyword evidence="1" id="KW-0862">Zinc</keyword>
<feature type="domain" description="CCHC-type" evidence="2">
    <location>
        <begin position="263"/>
        <end position="279"/>
    </location>
</feature>
<dbReference type="InterPro" id="IPR001878">
    <property type="entry name" value="Znf_CCHC"/>
</dbReference>
<dbReference type="Proteomes" id="UP001443914">
    <property type="component" value="Unassembled WGS sequence"/>
</dbReference>